<accession>A0A380W9P3</accession>
<dbReference type="Gene3D" id="3.40.1260.10">
    <property type="entry name" value="DsrEFH-like"/>
    <property type="match status" value="1"/>
</dbReference>
<keyword evidence="1" id="KW-0732">Signal</keyword>
<dbReference type="Proteomes" id="UP000254343">
    <property type="component" value="Unassembled WGS sequence"/>
</dbReference>
<dbReference type="Pfam" id="PF02635">
    <property type="entry name" value="DsrE"/>
    <property type="match status" value="1"/>
</dbReference>
<protein>
    <submittedName>
        <fullName evidence="2">Uncharacterized conserved protein</fullName>
    </submittedName>
</protein>
<dbReference type="InterPro" id="IPR027396">
    <property type="entry name" value="DsrEFH-like"/>
</dbReference>
<organism evidence="2 3">
    <name type="scientific">Afipia felis</name>
    <name type="common">Cat scratch disease bacillus</name>
    <dbReference type="NCBI Taxonomy" id="1035"/>
    <lineage>
        <taxon>Bacteria</taxon>
        <taxon>Pseudomonadati</taxon>
        <taxon>Pseudomonadota</taxon>
        <taxon>Alphaproteobacteria</taxon>
        <taxon>Hyphomicrobiales</taxon>
        <taxon>Nitrobacteraceae</taxon>
        <taxon>Afipia</taxon>
    </lineage>
</organism>
<name>A0A380W9P3_AFIFE</name>
<dbReference type="OrthoDB" id="5794490at2"/>
<sequence length="150" mass="16595">MRTFWKLAAAFTIMFSMFSAAHAADAKPHRIAIQVDQNDPATMNLALNNVTNIMKYYGDKSEAVEVEVVAYGPGLNMFRDDKSPVKDRLKQISEMAFPSKVTFSACGNTKEGMEKKEGHPIAIVPQASVVPSGVVRLSELQEQGWTYIKP</sequence>
<dbReference type="SUPFAM" id="SSF75169">
    <property type="entry name" value="DsrEFH-like"/>
    <property type="match status" value="1"/>
</dbReference>
<dbReference type="RefSeq" id="WP_002716487.1">
    <property type="nucleotide sequence ID" value="NZ_UFSI01000001.1"/>
</dbReference>
<dbReference type="AlphaFoldDB" id="A0A380W9P3"/>
<dbReference type="PANTHER" id="PTHR37691">
    <property type="entry name" value="BLR3518 PROTEIN"/>
    <property type="match status" value="1"/>
</dbReference>
<feature type="signal peptide" evidence="1">
    <location>
        <begin position="1"/>
        <end position="23"/>
    </location>
</feature>
<evidence type="ECO:0000256" key="1">
    <source>
        <dbReference type="SAM" id="SignalP"/>
    </source>
</evidence>
<proteinExistence type="predicted"/>
<reference evidence="2 3" key="1">
    <citation type="submission" date="2018-06" db="EMBL/GenBank/DDBJ databases">
        <authorList>
            <consortium name="Pathogen Informatics"/>
            <person name="Doyle S."/>
        </authorList>
    </citation>
    <scope>NUCLEOTIDE SEQUENCE [LARGE SCALE GENOMIC DNA]</scope>
    <source>
        <strain evidence="2 3">NCTC12722</strain>
    </source>
</reference>
<evidence type="ECO:0000313" key="3">
    <source>
        <dbReference type="Proteomes" id="UP000254343"/>
    </source>
</evidence>
<feature type="chain" id="PRO_5017061474" evidence="1">
    <location>
        <begin position="24"/>
        <end position="150"/>
    </location>
</feature>
<gene>
    <name evidence="2" type="ORF">NCTC12722_02877</name>
</gene>
<dbReference type="PANTHER" id="PTHR37691:SF1">
    <property type="entry name" value="BLR3518 PROTEIN"/>
    <property type="match status" value="1"/>
</dbReference>
<dbReference type="InterPro" id="IPR003787">
    <property type="entry name" value="Sulphur_relay_DsrE/F-like"/>
</dbReference>
<dbReference type="EMBL" id="UIGB01000001">
    <property type="protein sequence ID" value="SUU85661.1"/>
    <property type="molecule type" value="Genomic_DNA"/>
</dbReference>
<evidence type="ECO:0000313" key="2">
    <source>
        <dbReference type="EMBL" id="SUU85661.1"/>
    </source>
</evidence>